<evidence type="ECO:0000313" key="2">
    <source>
        <dbReference type="Ensembl" id="ENSDNVP00000010638.1"/>
    </source>
</evidence>
<feature type="chain" id="PRO_5034451060" description="Secreted protein" evidence="1">
    <location>
        <begin position="26"/>
        <end position="94"/>
    </location>
</feature>
<evidence type="ECO:0000256" key="1">
    <source>
        <dbReference type="SAM" id="SignalP"/>
    </source>
</evidence>
<keyword evidence="1" id="KW-0732">Signal</keyword>
<evidence type="ECO:0008006" key="4">
    <source>
        <dbReference type="Google" id="ProtNLM"/>
    </source>
</evidence>
<evidence type="ECO:0000313" key="3">
    <source>
        <dbReference type="Proteomes" id="UP000694423"/>
    </source>
</evidence>
<dbReference type="Proteomes" id="UP000694423">
    <property type="component" value="Unplaced"/>
</dbReference>
<protein>
    <recommendedName>
        <fullName evidence="4">Secreted protein</fullName>
    </recommendedName>
</protein>
<keyword evidence="3" id="KW-1185">Reference proteome</keyword>
<reference evidence="2" key="2">
    <citation type="submission" date="2025-09" db="UniProtKB">
        <authorList>
            <consortium name="Ensembl"/>
        </authorList>
    </citation>
    <scope>IDENTIFICATION</scope>
</reference>
<dbReference type="Ensembl" id="ENSDNVT00000012806.1">
    <property type="protein sequence ID" value="ENSDNVP00000010638.1"/>
    <property type="gene ID" value="ENSDNVG00000007522.1"/>
</dbReference>
<feature type="signal peptide" evidence="1">
    <location>
        <begin position="1"/>
        <end position="25"/>
    </location>
</feature>
<reference evidence="2" key="1">
    <citation type="submission" date="2025-08" db="UniProtKB">
        <authorList>
            <consortium name="Ensembl"/>
        </authorList>
    </citation>
    <scope>IDENTIFICATION</scope>
</reference>
<sequence length="94" mass="10221">GVRLPLPPLLCCCFSVFAPAGAVKAALTNADQLRLCCSPRTAPFQGNLSSLSLRIMISCKPNRDPETRRNLVEGLIPQLGLLRLYSRKVDGHCT</sequence>
<dbReference type="AlphaFoldDB" id="A0A8C4JPY1"/>
<accession>A0A8C4JPY1</accession>
<organism evidence="2 3">
    <name type="scientific">Dromaius novaehollandiae</name>
    <name type="common">Emu</name>
    <dbReference type="NCBI Taxonomy" id="8790"/>
    <lineage>
        <taxon>Eukaryota</taxon>
        <taxon>Metazoa</taxon>
        <taxon>Chordata</taxon>
        <taxon>Craniata</taxon>
        <taxon>Vertebrata</taxon>
        <taxon>Euteleostomi</taxon>
        <taxon>Archelosauria</taxon>
        <taxon>Archosauria</taxon>
        <taxon>Dinosauria</taxon>
        <taxon>Saurischia</taxon>
        <taxon>Theropoda</taxon>
        <taxon>Coelurosauria</taxon>
        <taxon>Aves</taxon>
        <taxon>Palaeognathae</taxon>
        <taxon>Casuariiformes</taxon>
        <taxon>Dromaiidae</taxon>
        <taxon>Dromaius</taxon>
    </lineage>
</organism>
<name>A0A8C4JPY1_DRONO</name>
<proteinExistence type="predicted"/>